<dbReference type="InterPro" id="IPR000477">
    <property type="entry name" value="RT_dom"/>
</dbReference>
<dbReference type="PROSITE" id="PS50878">
    <property type="entry name" value="RT_POL"/>
    <property type="match status" value="1"/>
</dbReference>
<dbReference type="AlphaFoldDB" id="A0A8H5CF80"/>
<proteinExistence type="predicted"/>
<dbReference type="Pfam" id="PF00078">
    <property type="entry name" value="RVT_1"/>
    <property type="match status" value="1"/>
</dbReference>
<dbReference type="OrthoDB" id="2940102at2759"/>
<accession>A0A8H5CF80</accession>
<gene>
    <name evidence="2" type="ORF">D9611_012378</name>
</gene>
<name>A0A8H5CF80_9AGAR</name>
<evidence type="ECO:0000313" key="2">
    <source>
        <dbReference type="EMBL" id="KAF5339991.1"/>
    </source>
</evidence>
<sequence>MHKSPATSRDQHSISQHLSQHDIICTALAQLFDSYTLGLAAHQTGRSLTIAKDFLRCRSPPAELLREVFELRMNPVQPMPPTFDAQCHKLNEAVAATIPNQTEDGTALQFFSSEFVMEEVEVVKLKLRGQLKSATGKDGISYADIFAMDNTALLRLCNTCLHRGEAPSTWIETELIGICKKGKPKDDPNSYRMIGLESCLLKFMTMLINECLVRWATHYGLIPDSQNGFREEYRTNNNTFILQCAIDKAKANQKSLYVAFVDMTNAFPSTDQPTLWLKLRQMGAGGKAFDWLRMIYREMSYEVSHAGSVSSKFKSTIGILIGDTCSPILWNLYMADLLIGNDANDIILGDVPITNLEQADDLIILSTTPAGLQSKLDSLSRWCATNFLILNAIKSVIMIFGSKPRNLPDFKFGAASLTIVDDQTNHYNDKALKVQRVGRVICGLEALVGSFQMKDAIKLYMALVDPHLTHGCEIALDTNATALGLLEKVQIAFLRRILGLGQRSILSVLYTETGILPIRYRRILIALGYLRYIVDCDEQQLVKVAVRECAQLTATNQSNWLMSLREILAKLPFELQILTFHDLPTVAQVDALIKGVTNRINKKLLGDTESSEKLYLLRGRADPATGLPTACAYREYLGIKNAQHRKAVTRVLTSNHWYAIESLRYTKNPVPVEMRKCRLCRTLIETPEHALFECANDPGLITLRREFVNKLILQCTEATVLQVSQIHDPAQLMIALVNLPDSMNITAEYLWNVNALFDEHPLYVPT</sequence>
<feature type="domain" description="Reverse transcriptase" evidence="1">
    <location>
        <begin position="159"/>
        <end position="417"/>
    </location>
</feature>
<dbReference type="CDD" id="cd01650">
    <property type="entry name" value="RT_nLTR_like"/>
    <property type="match status" value="1"/>
</dbReference>
<evidence type="ECO:0000259" key="1">
    <source>
        <dbReference type="PROSITE" id="PS50878"/>
    </source>
</evidence>
<dbReference type="PANTHER" id="PTHR47027">
    <property type="entry name" value="REVERSE TRANSCRIPTASE DOMAIN-CONTAINING PROTEIN"/>
    <property type="match status" value="1"/>
</dbReference>
<dbReference type="Proteomes" id="UP000541558">
    <property type="component" value="Unassembled WGS sequence"/>
</dbReference>
<reference evidence="2 3" key="1">
    <citation type="journal article" date="2020" name="ISME J.">
        <title>Uncovering the hidden diversity of litter-decomposition mechanisms in mushroom-forming fungi.</title>
        <authorList>
            <person name="Floudas D."/>
            <person name="Bentzer J."/>
            <person name="Ahren D."/>
            <person name="Johansson T."/>
            <person name="Persson P."/>
            <person name="Tunlid A."/>
        </authorList>
    </citation>
    <scope>NUCLEOTIDE SEQUENCE [LARGE SCALE GENOMIC DNA]</scope>
    <source>
        <strain evidence="2 3">CBS 175.51</strain>
    </source>
</reference>
<dbReference type="PANTHER" id="PTHR47027:SF30">
    <property type="entry name" value="THAP-TYPE DOMAIN-CONTAINING PROTEIN"/>
    <property type="match status" value="1"/>
</dbReference>
<organism evidence="2 3">
    <name type="scientific">Ephemerocybe angulata</name>
    <dbReference type="NCBI Taxonomy" id="980116"/>
    <lineage>
        <taxon>Eukaryota</taxon>
        <taxon>Fungi</taxon>
        <taxon>Dikarya</taxon>
        <taxon>Basidiomycota</taxon>
        <taxon>Agaricomycotina</taxon>
        <taxon>Agaricomycetes</taxon>
        <taxon>Agaricomycetidae</taxon>
        <taxon>Agaricales</taxon>
        <taxon>Agaricineae</taxon>
        <taxon>Psathyrellaceae</taxon>
        <taxon>Ephemerocybe</taxon>
    </lineage>
</organism>
<keyword evidence="3" id="KW-1185">Reference proteome</keyword>
<evidence type="ECO:0000313" key="3">
    <source>
        <dbReference type="Proteomes" id="UP000541558"/>
    </source>
</evidence>
<protein>
    <recommendedName>
        <fullName evidence="1">Reverse transcriptase domain-containing protein</fullName>
    </recommendedName>
</protein>
<comment type="caution">
    <text evidence="2">The sequence shown here is derived from an EMBL/GenBank/DDBJ whole genome shotgun (WGS) entry which is preliminary data.</text>
</comment>
<dbReference type="EMBL" id="JAACJK010000005">
    <property type="protein sequence ID" value="KAF5339991.1"/>
    <property type="molecule type" value="Genomic_DNA"/>
</dbReference>